<name>A0A127EHM3_CLOPF</name>
<dbReference type="Proteomes" id="UP000070260">
    <property type="component" value="Chromosome"/>
</dbReference>
<accession>A0A127EHM3</accession>
<reference evidence="1 2" key="1">
    <citation type="journal article" date="2016" name="PLoS ONE">
        <title>Plasmid Characterization and Chromosome Analysis of Two netF+ Clostridium perfringens Isolates Associated with Foal and Canine Necrotizing Enteritis.</title>
        <authorList>
            <person name="Mehdizadeh Gohari I."/>
            <person name="Kropinski A.M."/>
            <person name="Weese S.J."/>
            <person name="Parreira V.R."/>
            <person name="Whitehead A.E."/>
            <person name="Boerlin P."/>
            <person name="Prescott J.F."/>
        </authorList>
    </citation>
    <scope>NUCLEOTIDE SEQUENCE [LARGE SCALE GENOMIC DNA]</scope>
    <source>
        <strain evidence="1 2">JP838</strain>
    </source>
</reference>
<dbReference type="AlphaFoldDB" id="A0A127EHM3"/>
<organism evidence="1 2">
    <name type="scientific">Clostridium perfringens</name>
    <dbReference type="NCBI Taxonomy" id="1502"/>
    <lineage>
        <taxon>Bacteria</taxon>
        <taxon>Bacillati</taxon>
        <taxon>Bacillota</taxon>
        <taxon>Clostridia</taxon>
        <taxon>Eubacteriales</taxon>
        <taxon>Clostridiaceae</taxon>
        <taxon>Clostridium</taxon>
    </lineage>
</organism>
<sequence length="123" mass="14644">MEREKIQEALNRNFKSFDYKITMAFYDITRKRAIKKVNKFIKNYIGFSKSCKYIFVIADYGKTLIARIFITNIKEIEEIPDYKERVEIIRKKNGSFGNLAIYFENDFDVIGGYSEGFFEDEKL</sequence>
<dbReference type="RefSeq" id="WP_061427537.1">
    <property type="nucleotide sequence ID" value="NZ_CATNZO010000001.1"/>
</dbReference>
<gene>
    <name evidence="1" type="ORF">JFP838_06625</name>
</gene>
<evidence type="ECO:0000313" key="2">
    <source>
        <dbReference type="Proteomes" id="UP000070260"/>
    </source>
</evidence>
<proteinExistence type="predicted"/>
<dbReference type="PATRIC" id="fig|1502.177.peg.1346"/>
<protein>
    <submittedName>
        <fullName evidence="1">Uncharacterized protein</fullName>
    </submittedName>
</protein>
<evidence type="ECO:0000313" key="1">
    <source>
        <dbReference type="EMBL" id="AMN35440.1"/>
    </source>
</evidence>
<dbReference type="EMBL" id="CP010994">
    <property type="protein sequence ID" value="AMN35440.1"/>
    <property type="molecule type" value="Genomic_DNA"/>
</dbReference>